<name>A0A558BXM2_9BACT</name>
<reference evidence="1 2" key="1">
    <citation type="submission" date="2019-07" db="EMBL/GenBank/DDBJ databases">
        <title>Hymenobacter sp. straun FUR1 Genome sequencing and assembly.</title>
        <authorList>
            <person name="Chhetri G."/>
        </authorList>
    </citation>
    <scope>NUCLEOTIDE SEQUENCE [LARGE SCALE GENOMIC DNA]</scope>
    <source>
        <strain evidence="1 2">Fur1</strain>
    </source>
</reference>
<dbReference type="InterPro" id="IPR010664">
    <property type="entry name" value="LipoPS_assembly_LptC-rel"/>
</dbReference>
<evidence type="ECO:0000313" key="1">
    <source>
        <dbReference type="EMBL" id="TVT41242.1"/>
    </source>
</evidence>
<sequence length="190" mass="21046">MRVLSSWRLAAAGLVLAMQSLVGCGDKEVEVAPVVYTGPLAETTNVETLVSDSARLQLRLTAPLEQQFENGDVVYPKSVKAVFYDKLGKSVASTLEANYAKVEKSTQLYTMRGKVRMVSVPEQQTVTSEEVFYDKLKHRIYTDTAMFVRVQSPTQVLLGYGLVANEDLSRYTVKRPTGIFTLEEAKAQGK</sequence>
<accession>A0A558BXM2</accession>
<dbReference type="EMBL" id="VMRJ01000002">
    <property type="protein sequence ID" value="TVT41242.1"/>
    <property type="molecule type" value="Genomic_DNA"/>
</dbReference>
<dbReference type="Proteomes" id="UP000317624">
    <property type="component" value="Unassembled WGS sequence"/>
</dbReference>
<protein>
    <submittedName>
        <fullName evidence="1">LPS export ABC transporter periplasmic protein LptC</fullName>
    </submittedName>
</protein>
<dbReference type="Pfam" id="PF06835">
    <property type="entry name" value="LptC"/>
    <property type="match status" value="1"/>
</dbReference>
<comment type="caution">
    <text evidence="1">The sequence shown here is derived from an EMBL/GenBank/DDBJ whole genome shotgun (WGS) entry which is preliminary data.</text>
</comment>
<dbReference type="GO" id="GO:0005886">
    <property type="term" value="C:plasma membrane"/>
    <property type="evidence" value="ECO:0007669"/>
    <property type="project" value="InterPro"/>
</dbReference>
<gene>
    <name evidence="1" type="primary">lptC</name>
    <name evidence="1" type="ORF">FNT36_07220</name>
</gene>
<dbReference type="NCBIfam" id="TIGR04409">
    <property type="entry name" value="LptC_YrbK"/>
    <property type="match status" value="1"/>
</dbReference>
<evidence type="ECO:0000313" key="2">
    <source>
        <dbReference type="Proteomes" id="UP000317624"/>
    </source>
</evidence>
<dbReference type="PROSITE" id="PS51257">
    <property type="entry name" value="PROKAR_LIPOPROTEIN"/>
    <property type="match status" value="1"/>
</dbReference>
<dbReference type="GO" id="GO:0015221">
    <property type="term" value="F:lipopolysaccharide transmembrane transporter activity"/>
    <property type="evidence" value="ECO:0007669"/>
    <property type="project" value="InterPro"/>
</dbReference>
<dbReference type="RefSeq" id="WP_144845936.1">
    <property type="nucleotide sequence ID" value="NZ_VMRJ01000002.1"/>
</dbReference>
<organism evidence="1 2">
    <name type="scientific">Hymenobacter setariae</name>
    <dbReference type="NCBI Taxonomy" id="2594794"/>
    <lineage>
        <taxon>Bacteria</taxon>
        <taxon>Pseudomonadati</taxon>
        <taxon>Bacteroidota</taxon>
        <taxon>Cytophagia</taxon>
        <taxon>Cytophagales</taxon>
        <taxon>Hymenobacteraceae</taxon>
        <taxon>Hymenobacter</taxon>
    </lineage>
</organism>
<proteinExistence type="predicted"/>
<keyword evidence="2" id="KW-1185">Reference proteome</keyword>
<dbReference type="OrthoDB" id="9812080at2"/>
<dbReference type="AlphaFoldDB" id="A0A558BXM2"/>
<dbReference type="InterPro" id="IPR026265">
    <property type="entry name" value="LptC"/>
</dbReference>